<accession>A0A7I8KK02</accession>
<evidence type="ECO:0000313" key="2">
    <source>
        <dbReference type="EMBL" id="CAA7398103.1"/>
    </source>
</evidence>
<sequence>MATVAAVTSSSLLRGPSVSRDISRSSGQLGHRRKARSLTVRAAKLPAGVEMPKVEPKLTVAFWGFTTTAEIWNSRACMIGLIGTFIAELILHRGILTLIGVEVGKGLNLPL</sequence>
<dbReference type="Proteomes" id="UP000663760">
    <property type="component" value="Chromosome 6"/>
</dbReference>
<proteinExistence type="predicted"/>
<dbReference type="OrthoDB" id="542523at2759"/>
<reference evidence="2" key="1">
    <citation type="submission" date="2020-02" db="EMBL/GenBank/DDBJ databases">
        <authorList>
            <person name="Scholz U."/>
            <person name="Mascher M."/>
            <person name="Fiebig A."/>
        </authorList>
    </citation>
    <scope>NUCLEOTIDE SEQUENCE</scope>
</reference>
<protein>
    <submittedName>
        <fullName evidence="2">Uncharacterized protein</fullName>
    </submittedName>
</protein>
<dbReference type="SUPFAM" id="SSF103511">
    <property type="entry name" value="Chlorophyll a-b binding protein"/>
    <property type="match status" value="1"/>
</dbReference>
<feature type="region of interest" description="Disordered" evidence="1">
    <location>
        <begin position="7"/>
        <end position="35"/>
    </location>
</feature>
<keyword evidence="3" id="KW-1185">Reference proteome</keyword>
<dbReference type="EMBL" id="LR746269">
    <property type="protein sequence ID" value="CAA7398103.1"/>
    <property type="molecule type" value="Genomic_DNA"/>
</dbReference>
<dbReference type="AlphaFoldDB" id="A0A7I8KK02"/>
<organism evidence="2 3">
    <name type="scientific">Spirodela intermedia</name>
    <name type="common">Intermediate duckweed</name>
    <dbReference type="NCBI Taxonomy" id="51605"/>
    <lineage>
        <taxon>Eukaryota</taxon>
        <taxon>Viridiplantae</taxon>
        <taxon>Streptophyta</taxon>
        <taxon>Embryophyta</taxon>
        <taxon>Tracheophyta</taxon>
        <taxon>Spermatophyta</taxon>
        <taxon>Magnoliopsida</taxon>
        <taxon>Liliopsida</taxon>
        <taxon>Araceae</taxon>
        <taxon>Lemnoideae</taxon>
        <taxon>Spirodela</taxon>
    </lineage>
</organism>
<name>A0A7I8KK02_SPIIN</name>
<evidence type="ECO:0000313" key="3">
    <source>
        <dbReference type="Proteomes" id="UP000663760"/>
    </source>
</evidence>
<evidence type="ECO:0000256" key="1">
    <source>
        <dbReference type="SAM" id="MobiDB-lite"/>
    </source>
</evidence>
<gene>
    <name evidence="2" type="ORF">SI8410_06008768</name>
</gene>